<accession>A0A0C3BH08</accession>
<dbReference type="OrthoDB" id="3222645at2759"/>
<proteinExistence type="predicted"/>
<dbReference type="HOGENOM" id="CLU_031481_1_1_1"/>
<protein>
    <submittedName>
        <fullName evidence="2">Uncharacterized protein</fullName>
    </submittedName>
</protein>
<sequence>MLEEKSQQMTKAERNNETLREELDAAKKQIDQLVPETTSLKENLAQTQESNVVLEEQSRSLKKENLLLREESSRMAIQNSQILAMLGVRTLEGEEAYAFAAKPDLVSDAVVLKMLEELNAEIFETAAYMADSFTFSVKQTKTDEVREAYSRAMKMLGSAMVLSLTSVRHDEDPLIVQIACQACMVECCRRIVSSWCFDGSKAEEALPDIYSRIRKTAHAGAISGRWRALTRTLVRSMLHGQTGDMSSRLVSSVFDAIVDALLVAGCQGTTNQIRQRLIARFSMKMAILTTMSLRLNEVIGEEVTSCELKAISMPYGVAFSARTMDDGYDDGKWHGLPSESPQVLCTTELGLQKEVKRYDDGKVIWQRVVLAKPKVSLESLTNGMQLRDVRGTYMVWI</sequence>
<reference evidence="2 3" key="1">
    <citation type="submission" date="2014-04" db="EMBL/GenBank/DDBJ databases">
        <authorList>
            <consortium name="DOE Joint Genome Institute"/>
            <person name="Kuo A."/>
            <person name="Tarkka M."/>
            <person name="Buscot F."/>
            <person name="Kohler A."/>
            <person name="Nagy L.G."/>
            <person name="Floudas D."/>
            <person name="Copeland A."/>
            <person name="Barry K.W."/>
            <person name="Cichocki N."/>
            <person name="Veneault-Fourrey C."/>
            <person name="LaButti K."/>
            <person name="Lindquist E.A."/>
            <person name="Lipzen A."/>
            <person name="Lundell T."/>
            <person name="Morin E."/>
            <person name="Murat C."/>
            <person name="Sun H."/>
            <person name="Tunlid A."/>
            <person name="Henrissat B."/>
            <person name="Grigoriev I.V."/>
            <person name="Hibbett D.S."/>
            <person name="Martin F."/>
            <person name="Nordberg H.P."/>
            <person name="Cantor M.N."/>
            <person name="Hua S.X."/>
        </authorList>
    </citation>
    <scope>NUCLEOTIDE SEQUENCE [LARGE SCALE GENOMIC DNA]</scope>
    <source>
        <strain evidence="2 3">F 1598</strain>
    </source>
</reference>
<dbReference type="InParanoid" id="A0A0C3BH08"/>
<evidence type="ECO:0000313" key="3">
    <source>
        <dbReference type="Proteomes" id="UP000054166"/>
    </source>
</evidence>
<feature type="coiled-coil region" evidence="1">
    <location>
        <begin position="2"/>
        <end position="71"/>
    </location>
</feature>
<keyword evidence="3" id="KW-1185">Reference proteome</keyword>
<evidence type="ECO:0000313" key="2">
    <source>
        <dbReference type="EMBL" id="KIM76602.1"/>
    </source>
</evidence>
<gene>
    <name evidence="2" type="ORF">PILCRDRAFT_77618</name>
</gene>
<dbReference type="EMBL" id="KN833033">
    <property type="protein sequence ID" value="KIM76602.1"/>
    <property type="molecule type" value="Genomic_DNA"/>
</dbReference>
<evidence type="ECO:0000256" key="1">
    <source>
        <dbReference type="SAM" id="Coils"/>
    </source>
</evidence>
<keyword evidence="1" id="KW-0175">Coiled coil</keyword>
<organism evidence="2 3">
    <name type="scientific">Piloderma croceum (strain F 1598)</name>
    <dbReference type="NCBI Taxonomy" id="765440"/>
    <lineage>
        <taxon>Eukaryota</taxon>
        <taxon>Fungi</taxon>
        <taxon>Dikarya</taxon>
        <taxon>Basidiomycota</taxon>
        <taxon>Agaricomycotina</taxon>
        <taxon>Agaricomycetes</taxon>
        <taxon>Agaricomycetidae</taxon>
        <taxon>Atheliales</taxon>
        <taxon>Atheliaceae</taxon>
        <taxon>Piloderma</taxon>
    </lineage>
</organism>
<name>A0A0C3BH08_PILCF</name>
<dbReference type="Proteomes" id="UP000054166">
    <property type="component" value="Unassembled WGS sequence"/>
</dbReference>
<dbReference type="AlphaFoldDB" id="A0A0C3BH08"/>
<reference evidence="3" key="2">
    <citation type="submission" date="2015-01" db="EMBL/GenBank/DDBJ databases">
        <title>Evolutionary Origins and Diversification of the Mycorrhizal Mutualists.</title>
        <authorList>
            <consortium name="DOE Joint Genome Institute"/>
            <consortium name="Mycorrhizal Genomics Consortium"/>
            <person name="Kohler A."/>
            <person name="Kuo A."/>
            <person name="Nagy L.G."/>
            <person name="Floudas D."/>
            <person name="Copeland A."/>
            <person name="Barry K.W."/>
            <person name="Cichocki N."/>
            <person name="Veneault-Fourrey C."/>
            <person name="LaButti K."/>
            <person name="Lindquist E.A."/>
            <person name="Lipzen A."/>
            <person name="Lundell T."/>
            <person name="Morin E."/>
            <person name="Murat C."/>
            <person name="Riley R."/>
            <person name="Ohm R."/>
            <person name="Sun H."/>
            <person name="Tunlid A."/>
            <person name="Henrissat B."/>
            <person name="Grigoriev I.V."/>
            <person name="Hibbett D.S."/>
            <person name="Martin F."/>
        </authorList>
    </citation>
    <scope>NUCLEOTIDE SEQUENCE [LARGE SCALE GENOMIC DNA]</scope>
    <source>
        <strain evidence="3">F 1598</strain>
    </source>
</reference>